<feature type="compositionally biased region" description="Acidic residues" evidence="7">
    <location>
        <begin position="105"/>
        <end position="117"/>
    </location>
</feature>
<feature type="region of interest" description="Disordered" evidence="7">
    <location>
        <begin position="95"/>
        <end position="174"/>
    </location>
</feature>
<feature type="compositionally biased region" description="Polar residues" evidence="7">
    <location>
        <begin position="1"/>
        <end position="17"/>
    </location>
</feature>
<keyword evidence="4" id="KW-0347">Helicase</keyword>
<dbReference type="GO" id="GO:0005634">
    <property type="term" value="C:nucleus"/>
    <property type="evidence" value="ECO:0007669"/>
    <property type="project" value="UniProtKB-SubCell"/>
</dbReference>
<evidence type="ECO:0000256" key="7">
    <source>
        <dbReference type="SAM" id="MobiDB-lite"/>
    </source>
</evidence>
<sequence>GSQDASVRDSGSNSNHSRGADPAGESATDEGGAAATSIRDSGSNSNHCRGIPGSQDASGAPGGMRGTGIEPRNCVARRTRSNLFGDKYRTIDYTSYFKESRSSDSEDEEIEDSDSEEWLLWSPSSLSSLLSSSSSVSSSESNGEVGRFSDSDMENMDTHLSTRGGKYKGDSEPAAKKKRFSWHSNFFSTVGTKDHVDDSVSIGSTGVSHSDGEKNVGSDGRTSVKKLAEISVLDGDGGFEGKIMPTPPKKHQSTKRHKLRICKSKKRKRMKSMKDDSLFKMFIETILGKAETLPEDLLHPKTDSLLLAQTSVKNEESLPLVFAFGDEDPKPVEKSEHEQKLDELWAEFDFVLNSNDIGSYKPYECEHEVTDVQEDNIHQSILCNKEGHQLILDEQIGIRCKLCSFVWLEIRYILPSLATERSGGIFGEQIFRSQENLPLLDELLASENQCNWGVAFELSNGTVWDVIPGVKSTLYPHQQEAFEFMWKNLAGDIFLDKLKKSACYDGLGGCVISHAPGTGKSRLTIVFLQAFLRVFPECRPVIVAPRGMLLTWKKEFEKWKFDIPVHVLNEYQFSGKEDAVALRLVLGKHRKRQWSRVVKLFSWDKGGSILAMSYCLFEKLVGSLNKQGTANADVGKILLDRPDLFVFDEGHTPRNERSLIWKALGKIKTERRIILSGTPFQNNFGELYNTFCLVRPKFTDKISCATSKFCQRRDFMMENDENPSARDERRGKWASLTSSITDERLEELRLMMKPFVHVHNGSSLRSLPGLKDCLIVLDPLPRQKNILEIIEDIRSDTVFAMEYKISLASVHPSLLTACALSGKEVSAIDNLRLESIRLKPNEGVKTRFVFELVRLCQALNERVLVFSQYIEPMELIAKQLGPLFGWKEGTEILKMDGKMRPKHRQILIDDFNDAKSKARVLLASIKACSEGISLTGASRVVLLDVVWNPSVERQAISRAYRLGQEKVVYIYHLITYGTGEGDKYYKQVEKDRLSKLVFSSANGNKNVQDDSFSVSEDKILKEMVGHDKLKDMFKRILYQPKESNLIDAFMF</sequence>
<dbReference type="PROSITE" id="PS51194">
    <property type="entry name" value="HELICASE_CTER"/>
    <property type="match status" value="1"/>
</dbReference>
<evidence type="ECO:0000256" key="6">
    <source>
        <dbReference type="ARBA" id="ARBA00023242"/>
    </source>
</evidence>
<dbReference type="SMART" id="SM00490">
    <property type="entry name" value="HELICc"/>
    <property type="match status" value="1"/>
</dbReference>
<dbReference type="InterPro" id="IPR049730">
    <property type="entry name" value="SNF2/RAD54-like_C"/>
</dbReference>
<feature type="domain" description="Helicase ATP-binding" evidence="8">
    <location>
        <begin position="501"/>
        <end position="697"/>
    </location>
</feature>
<dbReference type="PANTHER" id="PTHR45821:SF5">
    <property type="entry name" value="SNF2 DOMAIN-CONTAINING PROTEIN CLASSY 4"/>
    <property type="match status" value="1"/>
</dbReference>
<dbReference type="Gene3D" id="3.40.50.300">
    <property type="entry name" value="P-loop containing nucleotide triphosphate hydrolases"/>
    <property type="match status" value="1"/>
</dbReference>
<name>A0A1D1YT98_9ARAE</name>
<feature type="domain" description="Helicase C-terminal" evidence="9">
    <location>
        <begin position="851"/>
        <end position="1011"/>
    </location>
</feature>
<reference evidence="10" key="1">
    <citation type="submission" date="2015-07" db="EMBL/GenBank/DDBJ databases">
        <title>Transcriptome Assembly of Anthurium amnicola.</title>
        <authorList>
            <person name="Suzuki J."/>
        </authorList>
    </citation>
    <scope>NUCLEOTIDE SEQUENCE</scope>
</reference>
<evidence type="ECO:0000256" key="2">
    <source>
        <dbReference type="ARBA" id="ARBA00022741"/>
    </source>
</evidence>
<keyword evidence="3" id="KW-0378">Hydrolase</keyword>
<dbReference type="InterPro" id="IPR044567">
    <property type="entry name" value="CLSY/DRD1"/>
</dbReference>
<dbReference type="InterPro" id="IPR027417">
    <property type="entry name" value="P-loop_NTPase"/>
</dbReference>
<evidence type="ECO:0000259" key="8">
    <source>
        <dbReference type="PROSITE" id="PS51192"/>
    </source>
</evidence>
<dbReference type="GO" id="GO:0005524">
    <property type="term" value="F:ATP binding"/>
    <property type="evidence" value="ECO:0007669"/>
    <property type="project" value="UniProtKB-KW"/>
</dbReference>
<evidence type="ECO:0000256" key="4">
    <source>
        <dbReference type="ARBA" id="ARBA00022806"/>
    </source>
</evidence>
<dbReference type="GO" id="GO:0016787">
    <property type="term" value="F:hydrolase activity"/>
    <property type="evidence" value="ECO:0007669"/>
    <property type="project" value="UniProtKB-KW"/>
</dbReference>
<feature type="non-terminal residue" evidence="10">
    <location>
        <position position="1"/>
    </location>
</feature>
<dbReference type="PANTHER" id="PTHR45821">
    <property type="entry name" value="SNF2 DOMAIN-CONTAINING PROTEIN CLASSY 2-RELATED"/>
    <property type="match status" value="1"/>
</dbReference>
<dbReference type="PROSITE" id="PS51192">
    <property type="entry name" value="HELICASE_ATP_BIND_1"/>
    <property type="match status" value="1"/>
</dbReference>
<dbReference type="InterPro" id="IPR001650">
    <property type="entry name" value="Helicase_C-like"/>
</dbReference>
<protein>
    <submittedName>
        <fullName evidence="10">DNA repair and recombination protein RAD54-like</fullName>
    </submittedName>
</protein>
<dbReference type="Gene3D" id="3.40.50.10810">
    <property type="entry name" value="Tandem AAA-ATPase domain"/>
    <property type="match status" value="1"/>
</dbReference>
<organism evidence="10">
    <name type="scientific">Anthurium amnicola</name>
    <dbReference type="NCBI Taxonomy" id="1678845"/>
    <lineage>
        <taxon>Eukaryota</taxon>
        <taxon>Viridiplantae</taxon>
        <taxon>Streptophyta</taxon>
        <taxon>Embryophyta</taxon>
        <taxon>Tracheophyta</taxon>
        <taxon>Spermatophyta</taxon>
        <taxon>Magnoliopsida</taxon>
        <taxon>Liliopsida</taxon>
        <taxon>Araceae</taxon>
        <taxon>Pothoideae</taxon>
        <taxon>Potheae</taxon>
        <taxon>Anthurium</taxon>
    </lineage>
</organism>
<evidence type="ECO:0000313" key="10">
    <source>
        <dbReference type="EMBL" id="JAT57849.1"/>
    </source>
</evidence>
<dbReference type="InterPro" id="IPR000330">
    <property type="entry name" value="SNF2_N"/>
</dbReference>
<keyword evidence="2" id="KW-0547">Nucleotide-binding</keyword>
<dbReference type="AlphaFoldDB" id="A0A1D1YT98"/>
<evidence type="ECO:0000259" key="9">
    <source>
        <dbReference type="PROSITE" id="PS51194"/>
    </source>
</evidence>
<dbReference type="SMART" id="SM00487">
    <property type="entry name" value="DEXDc"/>
    <property type="match status" value="1"/>
</dbReference>
<dbReference type="EMBL" id="GDJX01010087">
    <property type="protein sequence ID" value="JAT57849.1"/>
    <property type="molecule type" value="Transcribed_RNA"/>
</dbReference>
<keyword evidence="5" id="KW-0067">ATP-binding</keyword>
<comment type="subcellular location">
    <subcellularLocation>
        <location evidence="1">Nucleus</location>
    </subcellularLocation>
</comment>
<dbReference type="Pfam" id="PF00176">
    <property type="entry name" value="SNF2-rel_dom"/>
    <property type="match status" value="1"/>
</dbReference>
<feature type="compositionally biased region" description="Basic residues" evidence="7">
    <location>
        <begin position="248"/>
        <end position="258"/>
    </location>
</feature>
<dbReference type="GO" id="GO:0004386">
    <property type="term" value="F:helicase activity"/>
    <property type="evidence" value="ECO:0007669"/>
    <property type="project" value="UniProtKB-KW"/>
</dbReference>
<feature type="region of interest" description="Disordered" evidence="7">
    <location>
        <begin position="1"/>
        <end position="81"/>
    </location>
</feature>
<evidence type="ECO:0000256" key="5">
    <source>
        <dbReference type="ARBA" id="ARBA00022840"/>
    </source>
</evidence>
<feature type="compositionally biased region" description="Low complexity" evidence="7">
    <location>
        <begin position="118"/>
        <end position="141"/>
    </location>
</feature>
<dbReference type="InterPro" id="IPR038718">
    <property type="entry name" value="SNF2-like_sf"/>
</dbReference>
<keyword evidence="6" id="KW-0539">Nucleus</keyword>
<proteinExistence type="predicted"/>
<accession>A0A1D1YT98</accession>
<evidence type="ECO:0000256" key="3">
    <source>
        <dbReference type="ARBA" id="ARBA00022801"/>
    </source>
</evidence>
<dbReference type="GO" id="GO:0080188">
    <property type="term" value="P:gene silencing by siRNA-directed DNA methylation"/>
    <property type="evidence" value="ECO:0007669"/>
    <property type="project" value="InterPro"/>
</dbReference>
<dbReference type="Pfam" id="PF00271">
    <property type="entry name" value="Helicase_C"/>
    <property type="match status" value="1"/>
</dbReference>
<dbReference type="SUPFAM" id="SSF52540">
    <property type="entry name" value="P-loop containing nucleoside triphosphate hydrolases"/>
    <property type="match status" value="2"/>
</dbReference>
<evidence type="ECO:0000256" key="1">
    <source>
        <dbReference type="ARBA" id="ARBA00004123"/>
    </source>
</evidence>
<dbReference type="InterPro" id="IPR014001">
    <property type="entry name" value="Helicase_ATP-bd"/>
</dbReference>
<gene>
    <name evidence="10" type="primary">okr_0</name>
    <name evidence="10" type="ORF">g.15772</name>
</gene>
<feature type="compositionally biased region" description="Polar residues" evidence="7">
    <location>
        <begin position="38"/>
        <end position="47"/>
    </location>
</feature>
<dbReference type="CDD" id="cd18793">
    <property type="entry name" value="SF2_C_SNF"/>
    <property type="match status" value="1"/>
</dbReference>
<feature type="region of interest" description="Disordered" evidence="7">
    <location>
        <begin position="238"/>
        <end position="258"/>
    </location>
</feature>